<keyword evidence="3 10" id="KW-0812">Transmembrane</keyword>
<feature type="transmembrane region" description="Helical" evidence="10">
    <location>
        <begin position="187"/>
        <end position="206"/>
    </location>
</feature>
<dbReference type="SUPFAM" id="SSF52540">
    <property type="entry name" value="P-loop containing nucleoside triphosphate hydrolases"/>
    <property type="match status" value="2"/>
</dbReference>
<dbReference type="EMBL" id="LASV01000062">
    <property type="protein sequence ID" value="KKA24425.1"/>
    <property type="molecule type" value="Genomic_DNA"/>
</dbReference>
<evidence type="ECO:0000256" key="3">
    <source>
        <dbReference type="ARBA" id="ARBA00022692"/>
    </source>
</evidence>
<gene>
    <name evidence="13" type="ORF">T310_1546</name>
</gene>
<evidence type="ECO:0000256" key="4">
    <source>
        <dbReference type="ARBA" id="ARBA00022737"/>
    </source>
</evidence>
<dbReference type="Gene3D" id="3.40.50.300">
    <property type="entry name" value="P-loop containing nucleotide triphosphate hydrolases"/>
    <property type="match status" value="2"/>
</dbReference>
<evidence type="ECO:0000256" key="8">
    <source>
        <dbReference type="ARBA" id="ARBA00023136"/>
    </source>
</evidence>
<keyword evidence="4" id="KW-0677">Repeat</keyword>
<dbReference type="GO" id="GO:0140359">
    <property type="term" value="F:ABC-type transporter activity"/>
    <property type="evidence" value="ECO:0007669"/>
    <property type="project" value="InterPro"/>
</dbReference>
<keyword evidence="7 10" id="KW-1133">Transmembrane helix</keyword>
<dbReference type="Pfam" id="PF00005">
    <property type="entry name" value="ABC_tran"/>
    <property type="match status" value="2"/>
</dbReference>
<evidence type="ECO:0000256" key="7">
    <source>
        <dbReference type="ARBA" id="ARBA00022989"/>
    </source>
</evidence>
<feature type="transmembrane region" description="Helical" evidence="10">
    <location>
        <begin position="54"/>
        <end position="74"/>
    </location>
</feature>
<dbReference type="InterPro" id="IPR017871">
    <property type="entry name" value="ABC_transporter-like_CS"/>
</dbReference>
<dbReference type="PROSITE" id="PS50893">
    <property type="entry name" value="ABC_TRANSPORTER_2"/>
    <property type="match status" value="2"/>
</dbReference>
<dbReference type="FunFam" id="3.40.50.300:FF:000838">
    <property type="entry name" value="ABC multidrug transporter (Eurofung)"/>
    <property type="match status" value="1"/>
</dbReference>
<dbReference type="Pfam" id="PF00664">
    <property type="entry name" value="ABC_membrane"/>
    <property type="match status" value="2"/>
</dbReference>
<dbReference type="GeneID" id="25313897"/>
<dbReference type="FunFam" id="3.40.50.300:FF:002039">
    <property type="entry name" value="ABC multidrug transporter, putative"/>
    <property type="match status" value="1"/>
</dbReference>
<dbReference type="PROSITE" id="PS50929">
    <property type="entry name" value="ABC_TM1F"/>
    <property type="match status" value="2"/>
</dbReference>
<dbReference type="PROSITE" id="PS00211">
    <property type="entry name" value="ABC_TRANSPORTER_1"/>
    <property type="match status" value="1"/>
</dbReference>
<evidence type="ECO:0000256" key="2">
    <source>
        <dbReference type="ARBA" id="ARBA00022448"/>
    </source>
</evidence>
<dbReference type="Gene3D" id="1.20.1560.10">
    <property type="entry name" value="ABC transporter type 1, transmembrane domain"/>
    <property type="match status" value="2"/>
</dbReference>
<dbReference type="GO" id="GO:0005737">
    <property type="term" value="C:cytoplasm"/>
    <property type="evidence" value="ECO:0007669"/>
    <property type="project" value="UniProtKB-ARBA"/>
</dbReference>
<dbReference type="SUPFAM" id="SSF90123">
    <property type="entry name" value="ABC transporter transmembrane region"/>
    <property type="match status" value="2"/>
</dbReference>
<keyword evidence="2" id="KW-0813">Transport</keyword>
<feature type="domain" description="ABC transporter" evidence="11">
    <location>
        <begin position="629"/>
        <end position="850"/>
    </location>
</feature>
<evidence type="ECO:0000256" key="10">
    <source>
        <dbReference type="SAM" id="Phobius"/>
    </source>
</evidence>
<dbReference type="InterPro" id="IPR003593">
    <property type="entry name" value="AAA+_ATPase"/>
</dbReference>
<feature type="domain" description="ABC transmembrane type-1" evidence="12">
    <location>
        <begin position="918"/>
        <end position="1196"/>
    </location>
</feature>
<feature type="transmembrane region" description="Helical" evidence="10">
    <location>
        <begin position="906"/>
        <end position="934"/>
    </location>
</feature>
<dbReference type="PANTHER" id="PTHR24223">
    <property type="entry name" value="ATP-BINDING CASSETTE SUB-FAMILY C"/>
    <property type="match status" value="1"/>
</dbReference>
<evidence type="ECO:0000256" key="6">
    <source>
        <dbReference type="ARBA" id="ARBA00022840"/>
    </source>
</evidence>
<feature type="domain" description="ABC transmembrane type-1" evidence="12">
    <location>
        <begin position="305"/>
        <end position="601"/>
    </location>
</feature>
<dbReference type="GO" id="GO:0016020">
    <property type="term" value="C:membrane"/>
    <property type="evidence" value="ECO:0007669"/>
    <property type="project" value="UniProtKB-SubCell"/>
</dbReference>
<protein>
    <submittedName>
        <fullName evidence="13">2-alkenal reductase</fullName>
        <ecNumber evidence="13">1.3.1.74</ecNumber>
    </submittedName>
</protein>
<accession>A0A0F4Z237</accession>
<dbReference type="Proteomes" id="UP000053958">
    <property type="component" value="Unassembled WGS sequence"/>
</dbReference>
<keyword evidence="14" id="KW-1185">Reference proteome</keyword>
<evidence type="ECO:0000313" key="13">
    <source>
        <dbReference type="EMBL" id="KKA24425.1"/>
    </source>
</evidence>
<feature type="transmembrane region" description="Helical" evidence="10">
    <location>
        <begin position="954"/>
        <end position="974"/>
    </location>
</feature>
<feature type="region of interest" description="Disordered" evidence="9">
    <location>
        <begin position="877"/>
        <end position="896"/>
    </location>
</feature>
<feature type="transmembrane region" description="Helical" evidence="10">
    <location>
        <begin position="95"/>
        <end position="119"/>
    </location>
</feature>
<feature type="transmembrane region" description="Helical" evidence="10">
    <location>
        <begin position="434"/>
        <end position="452"/>
    </location>
</feature>
<evidence type="ECO:0000256" key="9">
    <source>
        <dbReference type="SAM" id="MobiDB-lite"/>
    </source>
</evidence>
<dbReference type="InterPro" id="IPR036640">
    <property type="entry name" value="ABC1_TM_sf"/>
</dbReference>
<dbReference type="InterPro" id="IPR050173">
    <property type="entry name" value="ABC_transporter_C-like"/>
</dbReference>
<dbReference type="CDD" id="cd18596">
    <property type="entry name" value="ABC_6TM_VMR1_D1_like"/>
    <property type="match status" value="1"/>
</dbReference>
<organism evidence="13 14">
    <name type="scientific">Rasamsonia emersonii (strain ATCC 16479 / CBS 393.64 / IMI 116815)</name>
    <dbReference type="NCBI Taxonomy" id="1408163"/>
    <lineage>
        <taxon>Eukaryota</taxon>
        <taxon>Fungi</taxon>
        <taxon>Dikarya</taxon>
        <taxon>Ascomycota</taxon>
        <taxon>Pezizomycotina</taxon>
        <taxon>Eurotiomycetes</taxon>
        <taxon>Eurotiomycetidae</taxon>
        <taxon>Eurotiales</taxon>
        <taxon>Trichocomaceae</taxon>
        <taxon>Rasamsonia</taxon>
    </lineage>
</organism>
<dbReference type="FunFam" id="1.20.1560.10:FF:000013">
    <property type="entry name" value="ABC transporter C family member 2"/>
    <property type="match status" value="1"/>
</dbReference>
<dbReference type="CDD" id="cd18604">
    <property type="entry name" value="ABC_6TM_VMR1_D2_like"/>
    <property type="match status" value="1"/>
</dbReference>
<evidence type="ECO:0000256" key="1">
    <source>
        <dbReference type="ARBA" id="ARBA00004141"/>
    </source>
</evidence>
<reference evidence="13 14" key="1">
    <citation type="submission" date="2015-04" db="EMBL/GenBank/DDBJ databases">
        <authorList>
            <person name="Heijne W.H."/>
            <person name="Fedorova N.D."/>
            <person name="Nierman W.C."/>
            <person name="Vollebregt A.W."/>
            <person name="Zhao Z."/>
            <person name="Wu L."/>
            <person name="Kumar M."/>
            <person name="Stam H."/>
            <person name="van den Berg M.A."/>
            <person name="Pel H.J."/>
        </authorList>
    </citation>
    <scope>NUCLEOTIDE SEQUENCE [LARGE SCALE GENOMIC DNA]</scope>
    <source>
        <strain evidence="13 14">CBS 393.64</strain>
    </source>
</reference>
<keyword evidence="8 10" id="KW-0472">Membrane</keyword>
<feature type="transmembrane region" description="Helical" evidence="10">
    <location>
        <begin position="337"/>
        <end position="358"/>
    </location>
</feature>
<dbReference type="InterPro" id="IPR011527">
    <property type="entry name" value="ABC1_TM_dom"/>
</dbReference>
<dbReference type="SMART" id="SM00382">
    <property type="entry name" value="AAA"/>
    <property type="match status" value="2"/>
</dbReference>
<feature type="transmembrane region" description="Helical" evidence="10">
    <location>
        <begin position="1043"/>
        <end position="1071"/>
    </location>
</feature>
<proteinExistence type="predicted"/>
<feature type="transmembrane region" description="Helical" evidence="10">
    <location>
        <begin position="155"/>
        <end position="181"/>
    </location>
</feature>
<dbReference type="GO" id="GO:0005524">
    <property type="term" value="F:ATP binding"/>
    <property type="evidence" value="ECO:0007669"/>
    <property type="project" value="UniProtKB-KW"/>
</dbReference>
<evidence type="ECO:0000259" key="11">
    <source>
        <dbReference type="PROSITE" id="PS50893"/>
    </source>
</evidence>
<dbReference type="GO" id="GO:0016887">
    <property type="term" value="F:ATP hydrolysis activity"/>
    <property type="evidence" value="ECO:0007669"/>
    <property type="project" value="InterPro"/>
</dbReference>
<feature type="transmembrane region" description="Helical" evidence="10">
    <location>
        <begin position="458"/>
        <end position="477"/>
    </location>
</feature>
<keyword evidence="6" id="KW-0067">ATP-binding</keyword>
<keyword evidence="13" id="KW-0560">Oxidoreductase</keyword>
<dbReference type="InterPro" id="IPR027417">
    <property type="entry name" value="P-loop_NTPase"/>
</dbReference>
<feature type="transmembrane region" description="Helical" evidence="10">
    <location>
        <begin position="538"/>
        <end position="566"/>
    </location>
</feature>
<dbReference type="InterPro" id="IPR003439">
    <property type="entry name" value="ABC_transporter-like_ATP-bd"/>
</dbReference>
<dbReference type="STRING" id="1408163.A0A0F4Z237"/>
<keyword evidence="5" id="KW-0547">Nucleotide-binding</keyword>
<feature type="region of interest" description="Disordered" evidence="9">
    <location>
        <begin position="844"/>
        <end position="864"/>
    </location>
</feature>
<feature type="transmembrane region" description="Helical" evidence="10">
    <location>
        <begin position="307"/>
        <end position="331"/>
    </location>
</feature>
<comment type="subcellular location">
    <subcellularLocation>
        <location evidence="1">Membrane</location>
        <topology evidence="1">Multi-pass membrane protein</topology>
    </subcellularLocation>
</comment>
<name>A0A0F4Z237_RASE3</name>
<feature type="domain" description="ABC transporter" evidence="11">
    <location>
        <begin position="1238"/>
        <end position="1463"/>
    </location>
</feature>
<dbReference type="OrthoDB" id="6500128at2759"/>
<feature type="transmembrane region" description="Helical" evidence="10">
    <location>
        <begin position="125"/>
        <end position="143"/>
    </location>
</feature>
<evidence type="ECO:0000313" key="14">
    <source>
        <dbReference type="Proteomes" id="UP000053958"/>
    </source>
</evidence>
<comment type="caution">
    <text evidence="13">The sequence shown here is derived from an EMBL/GenBank/DDBJ whole genome shotgun (WGS) entry which is preliminary data.</text>
</comment>
<evidence type="ECO:0000259" key="12">
    <source>
        <dbReference type="PROSITE" id="PS50929"/>
    </source>
</evidence>
<dbReference type="RefSeq" id="XP_013331037.1">
    <property type="nucleotide sequence ID" value="XM_013475583.1"/>
</dbReference>
<dbReference type="PANTHER" id="PTHR24223:SF356">
    <property type="entry name" value="ATP-BINDING CASSETTE TRANSPORTER ABC4"/>
    <property type="match status" value="1"/>
</dbReference>
<sequence>MEAVPGIVQHALFSPLENSWAVAVENNSPLPQRRLWQDRTRNVASLIATGDPHLVALVASSAILLCQFLFSHAVRRWKRSKGASSFDYDPRARCYTPIPYVLFQIVFAVAAFSLSVVAIRQSGSWKRSLLLAYITALCLARVVSKVESFRDRVYCHVNVLATAATLLSAVQVFLPITIIGANYRPTTIETALVSCLTATILIPFIAPRPRRAPEKQDGDDEGLAIDDEKASPEETCSRFSFFCSYDWLTYLILRGWRRDLTVDDLPVLPSYDAPLKWLHGIRKQRQREGKTFRTLCRLLHREIKIMVSWAAGVAIFDYIAPTAMFHLLGYLRSPHDAIVHPLLWIFLLFVGPMIRSLCYQQYIFTATRLLVRVNMSLVQEIYQTALRSHLYDASVAQTKTDTKTSSEEASKNRQADITTLMSYDVDAIYNSREIFFISVSGPISITIAITFLYRMLGWPSLIGVTALFLMTPLPALVSRRISQMQRSVMRATDARLSKITEYLGSIRTLKYFGWEPAMSEKINSLRTVEQQRIWKRNVLTAVISMTGDFLPMVSLLVTFAVVVLFTDTPLEAPVAFTSLSIMEILRSQTVWTSNVIRMASQGIESLRRLDRFFDSAVEIQRHPVGPPEFRNATFRRTPIAAFKLQNLSIQFRHNELNVVTGPTGSGKTSLLLSLLGETVLESGAATCPRDVAYVPQTAWLQNDTIRQNILFYSAFDQKRYEAVIDACGLAQDLDELPAGDLTEVGERGTSLSGGQKQRVSLARAIYSCASTLLLDDIFSALDTHTTTLVYDRCFRKGLLAGRTVILVTHLPVALQDAQMVVTLDQGTVSSIRVVQSKLDSEVATTVGSEETTAESSASESPSGLELELAKPVPEVTVSSVPAEPQSSPPRRVVEETSAKGRIPRTLVYALFGGYPYALVAILSAFTVQVAYFSITYWLSIWTDAYARDGGFPNVGYYLSIYAAAVVTYLSLQFLNSLIYQYGSWTAAKKMHSQLVHAILSAPISWFDKNPVGRAINRFGNDTRSMDMVLVEWLRQSISNGLRLLLRIASVASVMPIFAVPAVVICSIGFVIGEMYTRAQVSIKRLCAVNYSPVFTHFTDTLAGMTVIRARDGMDDMFQKLLADRLAVHSRAAEAQYNCNRWVSVRSDLCAASVASIAGFLAYTQSGPAGLVGFSLANAIGMSQSILILVRTMNELEVELNSFQRIREYADIEPEESQANGRQQATSLPPAHWPTSGQVEFHNLTVRYHPDGPDVLRNVNFVASPGERIAIVGRTGSGKSTLGLSLLRFTEIVSGKVTIDGIDINTIPLNRLRTSISLIPQEPVLFSGDIQSNLDPFGELSETELQSALSACAAIHVGNNNGDNATQDQGSTTLSLDTPVAANGENFSQGQRQILGLARAISRRSKVVLLDEATASVDQRTDAHIQRLIRSEFPDSTIIAIAHRLRTIIDYDRVIVMGGGEILE</sequence>
<dbReference type="CDD" id="cd03244">
    <property type="entry name" value="ABCC_MRP_domain2"/>
    <property type="match status" value="1"/>
</dbReference>
<dbReference type="GO" id="GO:0032440">
    <property type="term" value="F:2-alkenal reductase [NAD(P)H] activity"/>
    <property type="evidence" value="ECO:0007669"/>
    <property type="project" value="UniProtKB-EC"/>
</dbReference>
<evidence type="ECO:0000256" key="5">
    <source>
        <dbReference type="ARBA" id="ARBA00022741"/>
    </source>
</evidence>
<dbReference type="EC" id="1.3.1.74" evidence="13"/>
<dbReference type="CDD" id="cd03250">
    <property type="entry name" value="ABCC_MRP_domain1"/>
    <property type="match status" value="1"/>
</dbReference>